<dbReference type="EMBL" id="KN817520">
    <property type="protein sequence ID" value="KJA28913.1"/>
    <property type="molecule type" value="Genomic_DNA"/>
</dbReference>
<dbReference type="InterPro" id="IPR003445">
    <property type="entry name" value="Cat_transpt"/>
</dbReference>
<feature type="transmembrane region" description="Helical" evidence="10">
    <location>
        <begin position="747"/>
        <end position="764"/>
    </location>
</feature>
<accession>A0A0D2MXT8</accession>
<dbReference type="InterPro" id="IPR015958">
    <property type="entry name" value="Trk1_fungi"/>
</dbReference>
<dbReference type="Pfam" id="PF02386">
    <property type="entry name" value="TrkH"/>
    <property type="match status" value="1"/>
</dbReference>
<evidence type="ECO:0000256" key="6">
    <source>
        <dbReference type="ARBA" id="ARBA00022958"/>
    </source>
</evidence>
<dbReference type="InterPro" id="IPR051143">
    <property type="entry name" value="TrkH_K-transport"/>
</dbReference>
<keyword evidence="13" id="KW-1185">Reference proteome</keyword>
<evidence type="ECO:0000256" key="4">
    <source>
        <dbReference type="ARBA" id="ARBA00022538"/>
    </source>
</evidence>
<feature type="compositionally biased region" description="Polar residues" evidence="11">
    <location>
        <begin position="878"/>
        <end position="887"/>
    </location>
</feature>
<evidence type="ECO:0000256" key="3">
    <source>
        <dbReference type="ARBA" id="ARBA00022448"/>
    </source>
</evidence>
<evidence type="ECO:0000313" key="12">
    <source>
        <dbReference type="EMBL" id="KJA28913.1"/>
    </source>
</evidence>
<keyword evidence="5 10" id="KW-0812">Transmembrane</keyword>
<dbReference type="AlphaFoldDB" id="A0A0D2MXT8"/>
<evidence type="ECO:0000313" key="13">
    <source>
        <dbReference type="Proteomes" id="UP000054270"/>
    </source>
</evidence>
<dbReference type="GO" id="GO:1990573">
    <property type="term" value="P:potassium ion import across plasma membrane"/>
    <property type="evidence" value="ECO:0007669"/>
    <property type="project" value="TreeGrafter"/>
</dbReference>
<organism evidence="12 13">
    <name type="scientific">Hypholoma sublateritium (strain FD-334 SS-4)</name>
    <dbReference type="NCBI Taxonomy" id="945553"/>
    <lineage>
        <taxon>Eukaryota</taxon>
        <taxon>Fungi</taxon>
        <taxon>Dikarya</taxon>
        <taxon>Basidiomycota</taxon>
        <taxon>Agaricomycotina</taxon>
        <taxon>Agaricomycetes</taxon>
        <taxon>Agaricomycetidae</taxon>
        <taxon>Agaricales</taxon>
        <taxon>Agaricineae</taxon>
        <taxon>Strophariaceae</taxon>
        <taxon>Hypholoma</taxon>
    </lineage>
</organism>
<proteinExistence type="inferred from homology"/>
<evidence type="ECO:0000256" key="8">
    <source>
        <dbReference type="ARBA" id="ARBA00023065"/>
    </source>
</evidence>
<dbReference type="OMA" id="FQRAYPM"/>
<evidence type="ECO:0000256" key="1">
    <source>
        <dbReference type="ARBA" id="ARBA00004141"/>
    </source>
</evidence>
<protein>
    <recommendedName>
        <fullName evidence="10">Potassium transport protein</fullName>
    </recommendedName>
</protein>
<sequence length="928" mass="104901">MNSVFTPPDSNKPKRTRWEKVTSKLNFYRTHLLFFTFTPLIVSGIFYASNGKNRVSYTDSLFNCVSAMTVCGLTTINLSGITPFQQALLFILMCLGNPVLISWVIVYIRRRFFAQKFEDILKSSLEKRVGKDVEQAVEQRKPWPRRFLAFISGGGLKIVPDPSAPRKGQANSGGVLPRLRPDMIRRMDDAPKLVNPSGWVSEGRTPVARKLSISLRPISRPAPTHMGVHDDANGSSSSNPPRFLAQESDSPKNTDTRKNRRRLSDPGVHSRPVSPVSSPPPMQRFGTIADTKPNVHQENFQKQFPRTQTVEFAPDPTIRRRERFNAEPIPEGRYDRNRRFSEYSTFHHGTIPLDTYRGRPLSSAPSVPLSIRTEHTHHTHLSAHPVDAMTRNFGGFPSPFSIAKSVIGRLFPGVRRQLTRAVTIPATVSLTPGREGLEPGKKYAPYISFDAVVGRNSKFHLLTQDQLEEIGGVEYRALNALLWIVALYHIGIQLVAFIIIAPYISTSRWAPAFSQTIRPLNTVWFSAFQVISAYTNSGMSLVDESMIPFQKAYLMIIILVVLILAGNTSFPIFLRFMIWVISKMVREKSRLHETLHFLLDHPRRCFIYLFPAHQTWFLLCVVLSLTFIDWFFFMVLDLNTPAIEQIPVGVRLLDGLLQGIAVRAAGFGIVTLSALAPAVQVLYVVMMYISVYPIAMSVRSTNVYEEQSLGVFDPQEHDDDDAESNVSDPQRTTTWSRYLSMHARQQLAFDMWWLALSLFIICIIEKNNLENPEFYGWFNIFRILFELVSAYGTVGLSLGIPDQNYSFVGAMHPLSKLVVCVVMLRGRHRGLPVAIDRAIMLPHEFKKDGEFDGDGNNGDTDSTYGDSPDNRRPFVHSETMNSRNTSGIRRRENGKSIRMSALTPVYDTQGEEYRTHYASDFSKGDPDP</sequence>
<feature type="transmembrane region" description="Helical" evidence="10">
    <location>
        <begin position="554"/>
        <end position="581"/>
    </location>
</feature>
<evidence type="ECO:0000256" key="7">
    <source>
        <dbReference type="ARBA" id="ARBA00022989"/>
    </source>
</evidence>
<dbReference type="Proteomes" id="UP000054270">
    <property type="component" value="Unassembled WGS sequence"/>
</dbReference>
<evidence type="ECO:0000256" key="2">
    <source>
        <dbReference type="ARBA" id="ARBA00009137"/>
    </source>
</evidence>
<feature type="transmembrane region" description="Helical" evidence="10">
    <location>
        <begin position="616"/>
        <end position="639"/>
    </location>
</feature>
<dbReference type="GO" id="GO:0140107">
    <property type="term" value="F:high-affinity potassium ion transmembrane transporter activity"/>
    <property type="evidence" value="ECO:0007669"/>
    <property type="project" value="TreeGrafter"/>
</dbReference>
<evidence type="ECO:0000256" key="9">
    <source>
        <dbReference type="ARBA" id="ARBA00023136"/>
    </source>
</evidence>
<dbReference type="OrthoDB" id="9999863at2759"/>
<feature type="transmembrane region" description="Helical" evidence="10">
    <location>
        <begin position="60"/>
        <end position="81"/>
    </location>
</feature>
<keyword evidence="4 10" id="KW-0633">Potassium transport</keyword>
<keyword evidence="3 10" id="KW-0813">Transport</keyword>
<feature type="region of interest" description="Disordered" evidence="11">
    <location>
        <begin position="213"/>
        <end position="292"/>
    </location>
</feature>
<keyword evidence="7 10" id="KW-1133">Transmembrane helix</keyword>
<feature type="region of interest" description="Disordered" evidence="11">
    <location>
        <begin position="850"/>
        <end position="928"/>
    </location>
</feature>
<dbReference type="InterPro" id="IPR004773">
    <property type="entry name" value="K/Na_transp_Trk1/HKT1"/>
</dbReference>
<evidence type="ECO:0000256" key="11">
    <source>
        <dbReference type="SAM" id="MobiDB-lite"/>
    </source>
</evidence>
<feature type="transmembrane region" description="Helical" evidence="10">
    <location>
        <begin position="27"/>
        <end position="48"/>
    </location>
</feature>
<dbReference type="PANTHER" id="PTHR31064:SF30">
    <property type="entry name" value="HIGH-AFFINITY POTASSIUM TRANSPORT PROTEIN-RELATED"/>
    <property type="match status" value="1"/>
</dbReference>
<reference evidence="13" key="1">
    <citation type="submission" date="2014-04" db="EMBL/GenBank/DDBJ databases">
        <title>Evolutionary Origins and Diversification of the Mycorrhizal Mutualists.</title>
        <authorList>
            <consortium name="DOE Joint Genome Institute"/>
            <consortium name="Mycorrhizal Genomics Consortium"/>
            <person name="Kohler A."/>
            <person name="Kuo A."/>
            <person name="Nagy L.G."/>
            <person name="Floudas D."/>
            <person name="Copeland A."/>
            <person name="Barry K.W."/>
            <person name="Cichocki N."/>
            <person name="Veneault-Fourrey C."/>
            <person name="LaButti K."/>
            <person name="Lindquist E.A."/>
            <person name="Lipzen A."/>
            <person name="Lundell T."/>
            <person name="Morin E."/>
            <person name="Murat C."/>
            <person name="Riley R."/>
            <person name="Ohm R."/>
            <person name="Sun H."/>
            <person name="Tunlid A."/>
            <person name="Henrissat B."/>
            <person name="Grigoriev I.V."/>
            <person name="Hibbett D.S."/>
            <person name="Martin F."/>
        </authorList>
    </citation>
    <scope>NUCLEOTIDE SEQUENCE [LARGE SCALE GENOMIC DNA]</scope>
    <source>
        <strain evidence="13">FD-334 SS-4</strain>
    </source>
</reference>
<keyword evidence="6 10" id="KW-0630">Potassium</keyword>
<dbReference type="PANTHER" id="PTHR31064">
    <property type="entry name" value="POTASSIUM TRANSPORT PROTEIN DDB_G0292412-RELATED"/>
    <property type="match status" value="1"/>
</dbReference>
<feature type="compositionally biased region" description="Basic and acidic residues" evidence="11">
    <location>
        <begin position="911"/>
        <end position="928"/>
    </location>
</feature>
<evidence type="ECO:0000256" key="10">
    <source>
        <dbReference type="PIRNR" id="PIRNR002450"/>
    </source>
</evidence>
<dbReference type="GO" id="GO:0030007">
    <property type="term" value="P:intracellular potassium ion homeostasis"/>
    <property type="evidence" value="ECO:0007669"/>
    <property type="project" value="UniProtKB-UniRule"/>
</dbReference>
<feature type="transmembrane region" description="Helical" evidence="10">
    <location>
        <begin position="87"/>
        <end position="108"/>
    </location>
</feature>
<keyword evidence="8 10" id="KW-0406">Ion transport</keyword>
<dbReference type="PIRSF" id="PIRSF002450">
    <property type="entry name" value="K+_transpter_TRK"/>
    <property type="match status" value="1"/>
</dbReference>
<keyword evidence="9 10" id="KW-0472">Membrane</keyword>
<dbReference type="GO" id="GO:0005886">
    <property type="term" value="C:plasma membrane"/>
    <property type="evidence" value="ECO:0007669"/>
    <property type="project" value="InterPro"/>
</dbReference>
<name>A0A0D2MXT8_HYPSF</name>
<feature type="transmembrane region" description="Helical" evidence="10">
    <location>
        <begin position="480"/>
        <end position="504"/>
    </location>
</feature>
<feature type="transmembrane region" description="Helical" evidence="10">
    <location>
        <begin position="776"/>
        <end position="799"/>
    </location>
</feature>
<feature type="transmembrane region" description="Helical" evidence="10">
    <location>
        <begin position="660"/>
        <end position="689"/>
    </location>
</feature>
<feature type="compositionally biased region" description="Low complexity" evidence="11">
    <location>
        <begin position="266"/>
        <end position="276"/>
    </location>
</feature>
<evidence type="ECO:0000256" key="5">
    <source>
        <dbReference type="ARBA" id="ARBA00022692"/>
    </source>
</evidence>
<comment type="subcellular location">
    <subcellularLocation>
        <location evidence="1">Membrane</location>
        <topology evidence="1">Multi-pass membrane protein</topology>
    </subcellularLocation>
</comment>
<gene>
    <name evidence="12" type="ORF">HYPSUDRAFT_626845</name>
</gene>
<comment type="similarity">
    <text evidence="2 10">Belongs to the TrkH potassium transport family.</text>
</comment>
<dbReference type="NCBIfam" id="TIGR00934">
    <property type="entry name" value="2a38euk"/>
    <property type="match status" value="1"/>
</dbReference>
<dbReference type="STRING" id="945553.A0A0D2MXT8"/>